<reference evidence="2 3" key="1">
    <citation type="submission" date="2019-08" db="EMBL/GenBank/DDBJ databases">
        <title>Whole genome analysis of cultivated E. coli strains isolated from CD patients and healthy donors.</title>
        <authorList>
            <person name="Siniagina M.N."/>
            <person name="Markelova M.I."/>
            <person name="Laikov A.V."/>
            <person name="Boulygina E.A."/>
            <person name="Khusnutdinova D.R."/>
            <person name="Kharchenko A."/>
            <person name="Grigoryeva T.V."/>
        </authorList>
    </citation>
    <scope>NUCLEOTIDE SEQUENCE [LARGE SCALE GENOMIC DNA]</scope>
    <source>
        <strain evidence="2 3">3_77_5</strain>
    </source>
</reference>
<feature type="domain" description="GspL cytoplasmic actin-ATPase-like" evidence="1">
    <location>
        <begin position="6"/>
        <end position="171"/>
    </location>
</feature>
<dbReference type="InterPro" id="IPR024230">
    <property type="entry name" value="GspL_cyto_dom"/>
</dbReference>
<dbReference type="Proteomes" id="UP000321461">
    <property type="component" value="Unassembled WGS sequence"/>
</dbReference>
<dbReference type="Pfam" id="PF05134">
    <property type="entry name" value="T2SSL"/>
    <property type="match status" value="1"/>
</dbReference>
<dbReference type="GO" id="GO:0015627">
    <property type="term" value="C:type II protein secretion system complex"/>
    <property type="evidence" value="ECO:0007669"/>
    <property type="project" value="InterPro"/>
</dbReference>
<dbReference type="InterPro" id="IPR007812">
    <property type="entry name" value="T2SS_protein-GspL"/>
</dbReference>
<evidence type="ECO:0000313" key="3">
    <source>
        <dbReference type="Proteomes" id="UP000321461"/>
    </source>
</evidence>
<dbReference type="NCBIfam" id="TIGR01709">
    <property type="entry name" value="typeII_sec_gspL"/>
    <property type="match status" value="1"/>
</dbReference>
<dbReference type="GO" id="GO:0015628">
    <property type="term" value="P:protein secretion by the type II secretion system"/>
    <property type="evidence" value="ECO:0007669"/>
    <property type="project" value="InterPro"/>
</dbReference>
<dbReference type="AlphaFoldDB" id="A0A5C9ACH8"/>
<accession>A0A5C9ACH8</accession>
<comment type="caution">
    <text evidence="2">The sequence shown here is derived from an EMBL/GenBank/DDBJ whole genome shotgun (WGS) entry which is preliminary data.</text>
</comment>
<proteinExistence type="predicted"/>
<name>A0A5C9ACH8_ECOLX</name>
<dbReference type="EMBL" id="VSBS01002196">
    <property type="protein sequence ID" value="TXS97267.1"/>
    <property type="molecule type" value="Genomic_DNA"/>
</dbReference>
<gene>
    <name evidence="2" type="primary">gspL</name>
    <name evidence="2" type="ORF">FWK02_34090</name>
</gene>
<organism evidence="2 3">
    <name type="scientific">Escherichia coli</name>
    <dbReference type="NCBI Taxonomy" id="562"/>
    <lineage>
        <taxon>Bacteria</taxon>
        <taxon>Pseudomonadati</taxon>
        <taxon>Pseudomonadota</taxon>
        <taxon>Gammaproteobacteria</taxon>
        <taxon>Enterobacterales</taxon>
        <taxon>Enterobacteriaceae</taxon>
        <taxon>Escherichia</taxon>
    </lineage>
</organism>
<dbReference type="Gene3D" id="3.30.420.380">
    <property type="match status" value="1"/>
</dbReference>
<protein>
    <submittedName>
        <fullName evidence="2">Type II secretion system protein GspL</fullName>
    </submittedName>
</protein>
<sequence length="171" mass="19482">MPESLMVIRSSSTLRKHWEWMTFSADSVSSVHTLTDDLPLESLADQPGAGNVHLLIPPEGLLYRSLTLPNAKYKLTAQTLQWLAEETLPDNTQDWHWTVVDKQNESVEVIGIQSEKLSRYLERLHTAGLNVTRVLPDGCYLPWEVDSWTLVNQQTSWLIRSAAHAFNELDE</sequence>
<dbReference type="CDD" id="cd24017">
    <property type="entry name" value="ASKHA_T2SSL_N"/>
    <property type="match status" value="1"/>
</dbReference>
<dbReference type="GO" id="GO:0009276">
    <property type="term" value="C:Gram-negative-bacterium-type cell wall"/>
    <property type="evidence" value="ECO:0007669"/>
    <property type="project" value="InterPro"/>
</dbReference>
<feature type="non-terminal residue" evidence="2">
    <location>
        <position position="171"/>
    </location>
</feature>
<dbReference type="Gene3D" id="3.30.420.370">
    <property type="match status" value="1"/>
</dbReference>
<dbReference type="SUPFAM" id="SSF53067">
    <property type="entry name" value="Actin-like ATPase domain"/>
    <property type="match status" value="1"/>
</dbReference>
<dbReference type="InterPro" id="IPR043129">
    <property type="entry name" value="ATPase_NBD"/>
</dbReference>
<evidence type="ECO:0000259" key="1">
    <source>
        <dbReference type="Pfam" id="PF05134"/>
    </source>
</evidence>
<evidence type="ECO:0000313" key="2">
    <source>
        <dbReference type="EMBL" id="TXS97267.1"/>
    </source>
</evidence>